<keyword evidence="5" id="KW-1185">Reference proteome</keyword>
<feature type="modified residue" description="4-aspartylphosphate" evidence="2">
    <location>
        <position position="375"/>
    </location>
</feature>
<dbReference type="PIRSF" id="PIRSF005897">
    <property type="entry name" value="RR_PatA"/>
    <property type="match status" value="1"/>
</dbReference>
<dbReference type="EMBL" id="DS989864">
    <property type="protein sequence ID" value="EDX72398.1"/>
    <property type="molecule type" value="Genomic_DNA"/>
</dbReference>
<dbReference type="InterPro" id="IPR024186">
    <property type="entry name" value="Sig_transdc_resp-reg_PatA"/>
</dbReference>
<dbReference type="PANTHER" id="PTHR44591:SF23">
    <property type="entry name" value="CHEY SUBFAMILY"/>
    <property type="match status" value="1"/>
</dbReference>
<dbReference type="Gene3D" id="3.40.50.2300">
    <property type="match status" value="1"/>
</dbReference>
<dbReference type="Pfam" id="PF00072">
    <property type="entry name" value="Response_reg"/>
    <property type="match status" value="1"/>
</dbReference>
<dbReference type="SMART" id="SM00448">
    <property type="entry name" value="REC"/>
    <property type="match status" value="1"/>
</dbReference>
<accession>B4W062</accession>
<evidence type="ECO:0000256" key="2">
    <source>
        <dbReference type="PROSITE-ProRule" id="PRU00169"/>
    </source>
</evidence>
<reference evidence="4 5" key="1">
    <citation type="submission" date="2008-07" db="EMBL/GenBank/DDBJ databases">
        <authorList>
            <person name="Tandeau de Marsac N."/>
            <person name="Ferriera S."/>
            <person name="Johnson J."/>
            <person name="Kravitz S."/>
            <person name="Beeson K."/>
            <person name="Sutton G."/>
            <person name="Rogers Y.-H."/>
            <person name="Friedman R."/>
            <person name="Frazier M."/>
            <person name="Venter J.C."/>
        </authorList>
    </citation>
    <scope>NUCLEOTIDE SEQUENCE [LARGE SCALE GENOMIC DNA]</scope>
    <source>
        <strain evidence="4 5">PCC 7420</strain>
    </source>
</reference>
<evidence type="ECO:0000259" key="3">
    <source>
        <dbReference type="PROSITE" id="PS50110"/>
    </source>
</evidence>
<dbReference type="eggNOG" id="COG3706">
    <property type="taxonomic scope" value="Bacteria"/>
</dbReference>
<dbReference type="HOGENOM" id="CLU_031371_0_0_3"/>
<feature type="domain" description="Response regulatory" evidence="3">
    <location>
        <begin position="326"/>
        <end position="442"/>
    </location>
</feature>
<dbReference type="SUPFAM" id="SSF52172">
    <property type="entry name" value="CheY-like"/>
    <property type="match status" value="1"/>
</dbReference>
<proteinExistence type="predicted"/>
<evidence type="ECO:0000313" key="4">
    <source>
        <dbReference type="EMBL" id="EDX72398.1"/>
    </source>
</evidence>
<sequence length="470" mass="53277">MTNQFERAIGYSKNWTEFISTGGFPFTPCSIVNPENLATQLFSCASEKFTGCLDIKPPQHQHWSLYFCQGLICGGSGVHPHRSWLRQLYRYCPQLVKDTTVNHSNQIPSDNYDGLAELVRRGKIGQEQMTEVVESYILEIFFDLIQHLEQMSHPSNWQLSYSQIPQDQMDSALVTIEVDEMWRQAVKLWRSWQSADLTDISPNLAPTVLKPQELQQQFSQMLYGNLSGLGGINQTFKALQEETSQFTSDNLIASMDGNQTLRDLAVHLNRNLLLLTQPIVPYIRQGLVELSPVEDMSLMIASPIKLEHSSAETPATPIESKPANPLVACIEDSSFDLLLMNHILTQAGYQFINIEDQEKALSILIEHKPDLIFLDLVMPIANGYEICSQIRRVSFFKSTPVIIVTGKDGIIDRTRAKIVGASDFITKPINKDKMLQALHTYLPKPQVNQFQDTSMFGDWYVQPPMQYSPM</sequence>
<dbReference type="PROSITE" id="PS50110">
    <property type="entry name" value="RESPONSE_REGULATORY"/>
    <property type="match status" value="1"/>
</dbReference>
<name>B4W062_9CYAN</name>
<organism evidence="4 5">
    <name type="scientific">Coleofasciculus chthonoplastes PCC 7420</name>
    <dbReference type="NCBI Taxonomy" id="118168"/>
    <lineage>
        <taxon>Bacteria</taxon>
        <taxon>Bacillati</taxon>
        <taxon>Cyanobacteriota</taxon>
        <taxon>Cyanophyceae</taxon>
        <taxon>Coleofasciculales</taxon>
        <taxon>Coleofasciculaceae</taxon>
        <taxon>Coleofasciculus</taxon>
    </lineage>
</organism>
<evidence type="ECO:0000313" key="5">
    <source>
        <dbReference type="Proteomes" id="UP000003835"/>
    </source>
</evidence>
<dbReference type="RefSeq" id="WP_006104346.1">
    <property type="nucleotide sequence ID" value="NZ_DS989864.1"/>
</dbReference>
<dbReference type="GO" id="GO:0000160">
    <property type="term" value="P:phosphorelay signal transduction system"/>
    <property type="evidence" value="ECO:0007669"/>
    <property type="project" value="InterPro"/>
</dbReference>
<dbReference type="PANTHER" id="PTHR44591">
    <property type="entry name" value="STRESS RESPONSE REGULATOR PROTEIN 1"/>
    <property type="match status" value="1"/>
</dbReference>
<dbReference type="STRING" id="118168.MC7420_3470"/>
<evidence type="ECO:0000256" key="1">
    <source>
        <dbReference type="ARBA" id="ARBA00022553"/>
    </source>
</evidence>
<protein>
    <submittedName>
        <fullName evidence="4">Response regulator receiver domain protein</fullName>
    </submittedName>
</protein>
<gene>
    <name evidence="4" type="ORF">MC7420_3470</name>
</gene>
<dbReference type="InterPro" id="IPR011006">
    <property type="entry name" value="CheY-like_superfamily"/>
</dbReference>
<keyword evidence="1 2" id="KW-0597">Phosphoprotein</keyword>
<dbReference type="Proteomes" id="UP000003835">
    <property type="component" value="Unassembled WGS sequence"/>
</dbReference>
<dbReference type="InterPro" id="IPR001789">
    <property type="entry name" value="Sig_transdc_resp-reg_receiver"/>
</dbReference>
<dbReference type="InterPro" id="IPR050595">
    <property type="entry name" value="Bact_response_regulator"/>
</dbReference>
<dbReference type="AlphaFoldDB" id="B4W062"/>